<protein>
    <submittedName>
        <fullName evidence="8">Pheromone autoinducer 2 transporter</fullName>
    </submittedName>
</protein>
<feature type="compositionally biased region" description="Basic and acidic residues" evidence="6">
    <location>
        <begin position="399"/>
        <end position="422"/>
    </location>
</feature>
<feature type="transmembrane region" description="Helical" evidence="7">
    <location>
        <begin position="252"/>
        <end position="271"/>
    </location>
</feature>
<accession>A0A448HHU6</accession>
<keyword evidence="3 7" id="KW-0812">Transmembrane</keyword>
<dbReference type="Proteomes" id="UP000266895">
    <property type="component" value="Chromosome"/>
</dbReference>
<evidence type="ECO:0000256" key="4">
    <source>
        <dbReference type="ARBA" id="ARBA00022989"/>
    </source>
</evidence>
<dbReference type="EMBL" id="LR134350">
    <property type="protein sequence ID" value="VEG28676.1"/>
    <property type="molecule type" value="Genomic_DNA"/>
</dbReference>
<feature type="transmembrane region" description="Helical" evidence="7">
    <location>
        <begin position="28"/>
        <end position="45"/>
    </location>
</feature>
<dbReference type="KEGG" id="ahw:NCTC11636_01661"/>
<dbReference type="GO" id="GO:0055085">
    <property type="term" value="P:transmembrane transport"/>
    <property type="evidence" value="ECO:0007669"/>
    <property type="project" value="TreeGrafter"/>
</dbReference>
<keyword evidence="5 7" id="KW-0472">Membrane</keyword>
<sequence length="422" mass="44454">MSQSPQTVPARPDSPGGRGGPRSQGESIAMVVAALVVGCAGIYFTRSLIGPAFFALTLVITVRPLISWASRHGVPRPVSAVAAILLIYTFVAIMFTALGVAIVQLIDTLPRYSDKFEAIWTNIQDLLDRFGVDQSTLLNQVAGAMDTSRVVSLAQSLLGQISGIGSVLSVMALAVVFLMFDMSRIEVRASALASIKPGIASALADFASSVRSYWLVSTVFGLIVAVLDVVALGILGVPMAVTWGVLSFITNYIPNIGFFIGVIPPALLALVDSGPWTALWVIVAYVVLNFVIQSLIQPKFTGDAVGLNTTTTFLSLLFWSQIIGALGAILAVPLTLFVKCVLIDSDERSRWVGIFLSAGDSPVRDPDEVDPSVIDELDLDGDGVGAADPEHGTPVVEGGEDRGAEGEGGEDRGVEDRGAPRA</sequence>
<evidence type="ECO:0000256" key="3">
    <source>
        <dbReference type="ARBA" id="ARBA00022692"/>
    </source>
</evidence>
<comment type="similarity">
    <text evidence="2">Belongs to the autoinducer-2 exporter (AI-2E) (TC 2.A.86) family.</text>
</comment>
<feature type="transmembrane region" description="Helical" evidence="7">
    <location>
        <begin position="81"/>
        <end position="106"/>
    </location>
</feature>
<gene>
    <name evidence="8" type="primary">yhhT_2</name>
    <name evidence="8" type="ORF">NCTC11636_01661</name>
</gene>
<evidence type="ECO:0000256" key="2">
    <source>
        <dbReference type="ARBA" id="ARBA00009773"/>
    </source>
</evidence>
<keyword evidence="9" id="KW-1185">Reference proteome</keyword>
<feature type="transmembrane region" description="Helical" evidence="7">
    <location>
        <begin position="51"/>
        <end position="69"/>
    </location>
</feature>
<keyword evidence="4 7" id="KW-1133">Transmembrane helix</keyword>
<feature type="region of interest" description="Disordered" evidence="6">
    <location>
        <begin position="1"/>
        <end position="23"/>
    </location>
</feature>
<dbReference type="Pfam" id="PF01594">
    <property type="entry name" value="AI-2E_transport"/>
    <property type="match status" value="1"/>
</dbReference>
<evidence type="ECO:0000256" key="7">
    <source>
        <dbReference type="SAM" id="Phobius"/>
    </source>
</evidence>
<evidence type="ECO:0000256" key="5">
    <source>
        <dbReference type="ARBA" id="ARBA00023136"/>
    </source>
</evidence>
<dbReference type="PANTHER" id="PTHR21716:SF64">
    <property type="entry name" value="AI-2 TRANSPORT PROTEIN TQSA"/>
    <property type="match status" value="1"/>
</dbReference>
<feature type="region of interest" description="Disordered" evidence="6">
    <location>
        <begin position="362"/>
        <end position="422"/>
    </location>
</feature>
<evidence type="ECO:0000313" key="8">
    <source>
        <dbReference type="EMBL" id="VEG28676.1"/>
    </source>
</evidence>
<evidence type="ECO:0000313" key="9">
    <source>
        <dbReference type="Proteomes" id="UP000266895"/>
    </source>
</evidence>
<feature type="transmembrane region" description="Helical" evidence="7">
    <location>
        <begin position="157"/>
        <end position="180"/>
    </location>
</feature>
<proteinExistence type="inferred from homology"/>
<feature type="compositionally biased region" description="Acidic residues" evidence="6">
    <location>
        <begin position="367"/>
        <end position="381"/>
    </location>
</feature>
<evidence type="ECO:0000256" key="6">
    <source>
        <dbReference type="SAM" id="MobiDB-lite"/>
    </source>
</evidence>
<comment type="subcellular location">
    <subcellularLocation>
        <location evidence="1">Membrane</location>
        <topology evidence="1">Multi-pass membrane protein</topology>
    </subcellularLocation>
</comment>
<dbReference type="OrthoDB" id="9799225at2"/>
<feature type="transmembrane region" description="Helical" evidence="7">
    <location>
        <begin position="213"/>
        <end position="246"/>
    </location>
</feature>
<dbReference type="GO" id="GO:0016020">
    <property type="term" value="C:membrane"/>
    <property type="evidence" value="ECO:0007669"/>
    <property type="project" value="UniProtKB-SubCell"/>
</dbReference>
<organism evidence="8 9">
    <name type="scientific">Actinomyces howellii</name>
    <dbReference type="NCBI Taxonomy" id="52771"/>
    <lineage>
        <taxon>Bacteria</taxon>
        <taxon>Bacillati</taxon>
        <taxon>Actinomycetota</taxon>
        <taxon>Actinomycetes</taxon>
        <taxon>Actinomycetales</taxon>
        <taxon>Actinomycetaceae</taxon>
        <taxon>Actinomyces</taxon>
    </lineage>
</organism>
<reference evidence="8 9" key="1">
    <citation type="submission" date="2018-12" db="EMBL/GenBank/DDBJ databases">
        <authorList>
            <consortium name="Pathogen Informatics"/>
        </authorList>
    </citation>
    <scope>NUCLEOTIDE SEQUENCE [LARGE SCALE GENOMIC DNA]</scope>
    <source>
        <strain evidence="8 9">NCTC11636</strain>
    </source>
</reference>
<dbReference type="PANTHER" id="PTHR21716">
    <property type="entry name" value="TRANSMEMBRANE PROTEIN"/>
    <property type="match status" value="1"/>
</dbReference>
<name>A0A448HHU6_9ACTO</name>
<feature type="transmembrane region" description="Helical" evidence="7">
    <location>
        <begin position="316"/>
        <end position="342"/>
    </location>
</feature>
<feature type="transmembrane region" description="Helical" evidence="7">
    <location>
        <begin position="278"/>
        <end position="296"/>
    </location>
</feature>
<evidence type="ECO:0000256" key="1">
    <source>
        <dbReference type="ARBA" id="ARBA00004141"/>
    </source>
</evidence>
<dbReference type="AlphaFoldDB" id="A0A448HHU6"/>
<dbReference type="InterPro" id="IPR002549">
    <property type="entry name" value="AI-2E-like"/>
</dbReference>